<dbReference type="CDD" id="cd11540">
    <property type="entry name" value="NTP-PPase_u3"/>
    <property type="match status" value="1"/>
</dbReference>
<dbReference type="SUPFAM" id="SSF101386">
    <property type="entry name" value="all-alpha NTP pyrophosphatases"/>
    <property type="match status" value="1"/>
</dbReference>
<evidence type="ECO:0000313" key="1">
    <source>
        <dbReference type="EMBL" id="OOF43755.1"/>
    </source>
</evidence>
<evidence type="ECO:0000313" key="2">
    <source>
        <dbReference type="Proteomes" id="UP000189433"/>
    </source>
</evidence>
<proteinExistence type="predicted"/>
<dbReference type="AlphaFoldDB" id="A0A1V3INB4"/>
<gene>
    <name evidence="1" type="ORF">BKK50_04065</name>
</gene>
<organism evidence="1 2">
    <name type="scientific">Rodentibacter rarus</name>
    <dbReference type="NCBI Taxonomy" id="1908260"/>
    <lineage>
        <taxon>Bacteria</taxon>
        <taxon>Pseudomonadati</taxon>
        <taxon>Pseudomonadota</taxon>
        <taxon>Gammaproteobacteria</taxon>
        <taxon>Pasteurellales</taxon>
        <taxon>Pasteurellaceae</taxon>
        <taxon>Rodentibacter</taxon>
    </lineage>
</organism>
<sequence length="165" mass="18962">MKALIKNIEQWAEDHNLIEGSTPQKQFIKLMEEFGELCSGISKNKIDVVKDSIGDCFVAMVILVKQFKVVDFLYTGYIEHYPQFNGKIEESLIDTSASIHSFFYAQQANEPNNVMKFFSFIVLGLVEAADYFELDFYECVQSAWEEIKERKGKMIDGVFVKEGDL</sequence>
<reference evidence="1 2" key="1">
    <citation type="submission" date="2016-10" db="EMBL/GenBank/DDBJ databases">
        <title>Rodentibacter gen. nov. and new species.</title>
        <authorList>
            <person name="Christensen H."/>
        </authorList>
    </citation>
    <scope>NUCLEOTIDE SEQUENCE [LARGE SCALE GENOMIC DNA]</scope>
    <source>
        <strain evidence="1 2">CCUG17206</strain>
    </source>
</reference>
<name>A0A1V3INB4_9PAST</name>
<protein>
    <submittedName>
        <fullName evidence="1">Pyrophosphatase</fullName>
    </submittedName>
</protein>
<comment type="caution">
    <text evidence="1">The sequence shown here is derived from an EMBL/GenBank/DDBJ whole genome shotgun (WGS) entry which is preliminary data.</text>
</comment>
<dbReference type="STRING" id="1908260.BKK50_04065"/>
<keyword evidence="2" id="KW-1185">Reference proteome</keyword>
<dbReference type="EMBL" id="MLHJ01000032">
    <property type="protein sequence ID" value="OOF43755.1"/>
    <property type="molecule type" value="Genomic_DNA"/>
</dbReference>
<dbReference type="Gene3D" id="1.10.287.1080">
    <property type="entry name" value="MazG-like"/>
    <property type="match status" value="1"/>
</dbReference>
<dbReference type="RefSeq" id="WP_077415590.1">
    <property type="nucleotide sequence ID" value="NZ_MLHI01000041.1"/>
</dbReference>
<accession>A0A1V3INB4</accession>
<dbReference type="OrthoDB" id="5678293at2"/>
<dbReference type="Proteomes" id="UP000189433">
    <property type="component" value="Unassembled WGS sequence"/>
</dbReference>